<dbReference type="Proteomes" id="UP000053586">
    <property type="component" value="Unassembled WGS sequence"/>
</dbReference>
<accession>H5TET7</accession>
<dbReference type="PROSITE" id="PS51257">
    <property type="entry name" value="PROKAR_LIPOPROTEIN"/>
    <property type="match status" value="1"/>
</dbReference>
<protein>
    <recommendedName>
        <fullName evidence="3">Lipoprotein</fullName>
    </recommendedName>
</protein>
<reference evidence="1 2" key="2">
    <citation type="journal article" date="2017" name="Antonie Van Leeuwenhoek">
        <title>Rhizobium rhizosphaerae sp. nov., a novel species isolated from rice rhizosphere.</title>
        <authorList>
            <person name="Zhao J.J."/>
            <person name="Zhang J."/>
            <person name="Zhang R.J."/>
            <person name="Zhang C.W."/>
            <person name="Yin H.Q."/>
            <person name="Zhang X.X."/>
        </authorList>
    </citation>
    <scope>NUCLEOTIDE SEQUENCE [LARGE SCALE GENOMIC DNA]</scope>
    <source>
        <strain evidence="1 2">ACAM 611</strain>
    </source>
</reference>
<proteinExistence type="predicted"/>
<organism evidence="1 2">
    <name type="scientific">Glaciecola punicea ACAM 611</name>
    <dbReference type="NCBI Taxonomy" id="1121923"/>
    <lineage>
        <taxon>Bacteria</taxon>
        <taxon>Pseudomonadati</taxon>
        <taxon>Pseudomonadota</taxon>
        <taxon>Gammaproteobacteria</taxon>
        <taxon>Alteromonadales</taxon>
        <taxon>Alteromonadaceae</taxon>
        <taxon>Glaciecola</taxon>
    </lineage>
</organism>
<sequence>MKKAMFHKRLLPAAAAVLLIACVSAIIDKYFDLWKSE</sequence>
<name>H5TET7_9ALTE</name>
<gene>
    <name evidence="1" type="ORF">GPUN_2750</name>
</gene>
<evidence type="ECO:0000313" key="1">
    <source>
        <dbReference type="EMBL" id="GAB56864.1"/>
    </source>
</evidence>
<dbReference type="AlphaFoldDB" id="H5TET7"/>
<dbReference type="EMBL" id="BAET01000033">
    <property type="protein sequence ID" value="GAB56864.1"/>
    <property type="molecule type" value="Genomic_DNA"/>
</dbReference>
<comment type="caution">
    <text evidence="1">The sequence shown here is derived from an EMBL/GenBank/DDBJ whole genome shotgun (WGS) entry which is preliminary data.</text>
</comment>
<reference evidence="1 2" key="1">
    <citation type="journal article" date="2012" name="J. Bacteriol.">
        <title>Genome sequence of proteorhodopsin-containing sea ice bacterium Glaciecola punicea ACAM 611T.</title>
        <authorList>
            <person name="Qin Q.-L."/>
            <person name="Xie B.-B."/>
            <person name="Shu Y.-L."/>
            <person name="Rong J.-C."/>
            <person name="Zhao D.-L."/>
            <person name="Zhang X.-Y."/>
            <person name="Chen X.-L."/>
            <person name="Zhou B.-C."/>
            <person name="Zhanga Y.-Z."/>
        </authorList>
    </citation>
    <scope>NUCLEOTIDE SEQUENCE [LARGE SCALE GENOMIC DNA]</scope>
    <source>
        <strain evidence="1 2">ACAM 611</strain>
    </source>
</reference>
<evidence type="ECO:0000313" key="2">
    <source>
        <dbReference type="Proteomes" id="UP000053586"/>
    </source>
</evidence>
<evidence type="ECO:0008006" key="3">
    <source>
        <dbReference type="Google" id="ProtNLM"/>
    </source>
</evidence>
<keyword evidence="2" id="KW-1185">Reference proteome</keyword>